<accession>A0A5B7J2S4</accession>
<comment type="caution">
    <text evidence="1">The sequence shown here is derived from an EMBL/GenBank/DDBJ whole genome shotgun (WGS) entry which is preliminary data.</text>
</comment>
<reference evidence="1 2" key="1">
    <citation type="submission" date="2019-05" db="EMBL/GenBank/DDBJ databases">
        <title>Another draft genome of Portunus trituberculatus and its Hox gene families provides insights of decapod evolution.</title>
        <authorList>
            <person name="Jeong J.-H."/>
            <person name="Song I."/>
            <person name="Kim S."/>
            <person name="Choi T."/>
            <person name="Kim D."/>
            <person name="Ryu S."/>
            <person name="Kim W."/>
        </authorList>
    </citation>
    <scope>NUCLEOTIDE SEQUENCE [LARGE SCALE GENOMIC DNA]</scope>
    <source>
        <tissue evidence="1">Muscle</tissue>
    </source>
</reference>
<sequence>MSFTCAPLDGVLRGIHPGLSQDTPGQTGTSQANSGVPLLKYSGKVDGQVSWLSACRPVSLLTHTPRQPSLLSLRLKKKEKCKT</sequence>
<gene>
    <name evidence="1" type="ORF">E2C01_086063</name>
</gene>
<evidence type="ECO:0000313" key="1">
    <source>
        <dbReference type="EMBL" id="MPC91050.1"/>
    </source>
</evidence>
<dbReference type="EMBL" id="VSRR010086401">
    <property type="protein sequence ID" value="MPC91050.1"/>
    <property type="molecule type" value="Genomic_DNA"/>
</dbReference>
<dbReference type="AlphaFoldDB" id="A0A5B7J2S4"/>
<dbReference type="Proteomes" id="UP000324222">
    <property type="component" value="Unassembled WGS sequence"/>
</dbReference>
<protein>
    <submittedName>
        <fullName evidence="1">Uncharacterized protein</fullName>
    </submittedName>
</protein>
<evidence type="ECO:0000313" key="2">
    <source>
        <dbReference type="Proteomes" id="UP000324222"/>
    </source>
</evidence>
<keyword evidence="2" id="KW-1185">Reference proteome</keyword>
<proteinExistence type="predicted"/>
<organism evidence="1 2">
    <name type="scientific">Portunus trituberculatus</name>
    <name type="common">Swimming crab</name>
    <name type="synonym">Neptunus trituberculatus</name>
    <dbReference type="NCBI Taxonomy" id="210409"/>
    <lineage>
        <taxon>Eukaryota</taxon>
        <taxon>Metazoa</taxon>
        <taxon>Ecdysozoa</taxon>
        <taxon>Arthropoda</taxon>
        <taxon>Crustacea</taxon>
        <taxon>Multicrustacea</taxon>
        <taxon>Malacostraca</taxon>
        <taxon>Eumalacostraca</taxon>
        <taxon>Eucarida</taxon>
        <taxon>Decapoda</taxon>
        <taxon>Pleocyemata</taxon>
        <taxon>Brachyura</taxon>
        <taxon>Eubrachyura</taxon>
        <taxon>Portunoidea</taxon>
        <taxon>Portunidae</taxon>
        <taxon>Portuninae</taxon>
        <taxon>Portunus</taxon>
    </lineage>
</organism>
<name>A0A5B7J2S4_PORTR</name>